<dbReference type="InterPro" id="IPR009292">
    <property type="entry name" value="RRP36"/>
</dbReference>
<comment type="subcellular location">
    <subcellularLocation>
        <location evidence="1 6">Nucleus</location>
        <location evidence="1 6">Nucleolus</location>
    </subcellularLocation>
</comment>
<dbReference type="AlphaFoldDB" id="A0AAW0X3W0"/>
<organism evidence="8 9">
    <name type="scientific">Cherax quadricarinatus</name>
    <name type="common">Australian red claw crayfish</name>
    <dbReference type="NCBI Taxonomy" id="27406"/>
    <lineage>
        <taxon>Eukaryota</taxon>
        <taxon>Metazoa</taxon>
        <taxon>Ecdysozoa</taxon>
        <taxon>Arthropoda</taxon>
        <taxon>Crustacea</taxon>
        <taxon>Multicrustacea</taxon>
        <taxon>Malacostraca</taxon>
        <taxon>Eumalacostraca</taxon>
        <taxon>Eucarida</taxon>
        <taxon>Decapoda</taxon>
        <taxon>Pleocyemata</taxon>
        <taxon>Astacidea</taxon>
        <taxon>Parastacoidea</taxon>
        <taxon>Parastacidae</taxon>
        <taxon>Cherax</taxon>
    </lineage>
</organism>
<dbReference type="GO" id="GO:0005730">
    <property type="term" value="C:nucleolus"/>
    <property type="evidence" value="ECO:0007669"/>
    <property type="project" value="UniProtKB-SubCell"/>
</dbReference>
<evidence type="ECO:0000256" key="7">
    <source>
        <dbReference type="SAM" id="MobiDB-lite"/>
    </source>
</evidence>
<evidence type="ECO:0000313" key="9">
    <source>
        <dbReference type="Proteomes" id="UP001445076"/>
    </source>
</evidence>
<evidence type="ECO:0000256" key="5">
    <source>
        <dbReference type="ARBA" id="ARBA00023242"/>
    </source>
</evidence>
<evidence type="ECO:0000313" key="8">
    <source>
        <dbReference type="EMBL" id="KAK8734108.1"/>
    </source>
</evidence>
<proteinExistence type="inferred from homology"/>
<evidence type="ECO:0000256" key="4">
    <source>
        <dbReference type="ARBA" id="ARBA00022552"/>
    </source>
</evidence>
<dbReference type="Proteomes" id="UP001445076">
    <property type="component" value="Unassembled WGS sequence"/>
</dbReference>
<evidence type="ECO:0000256" key="6">
    <source>
        <dbReference type="RuleBase" id="RU368027"/>
    </source>
</evidence>
<gene>
    <name evidence="8" type="ORF">OTU49_006020</name>
</gene>
<comment type="function">
    <text evidence="6">Component of the 90S pre-ribosome involved in the maturation of rRNAs. Required for early cleavages of the pre-RNAs in the 40S ribosomal subunit maturation pathway.</text>
</comment>
<dbReference type="GO" id="GO:0030686">
    <property type="term" value="C:90S preribosome"/>
    <property type="evidence" value="ECO:0007669"/>
    <property type="project" value="TreeGrafter"/>
</dbReference>
<dbReference type="EMBL" id="JARKIK010000051">
    <property type="protein sequence ID" value="KAK8734108.1"/>
    <property type="molecule type" value="Genomic_DNA"/>
</dbReference>
<feature type="region of interest" description="Disordered" evidence="7">
    <location>
        <begin position="203"/>
        <end position="223"/>
    </location>
</feature>
<comment type="subunit">
    <text evidence="6">Associates with 90S and pre-40S pre-ribosomal particles.</text>
</comment>
<feature type="compositionally biased region" description="Basic and acidic residues" evidence="7">
    <location>
        <begin position="147"/>
        <end position="180"/>
    </location>
</feature>
<reference evidence="8 9" key="1">
    <citation type="journal article" date="2024" name="BMC Genomics">
        <title>Genome assembly of redclaw crayfish (Cherax quadricarinatus) provides insights into its immune adaptation and hypoxia tolerance.</title>
        <authorList>
            <person name="Liu Z."/>
            <person name="Zheng J."/>
            <person name="Li H."/>
            <person name="Fang K."/>
            <person name="Wang S."/>
            <person name="He J."/>
            <person name="Zhou D."/>
            <person name="Weng S."/>
            <person name="Chi M."/>
            <person name="Gu Z."/>
            <person name="He J."/>
            <person name="Li F."/>
            <person name="Wang M."/>
        </authorList>
    </citation>
    <scope>NUCLEOTIDE SEQUENCE [LARGE SCALE GENOMIC DNA]</scope>
    <source>
        <strain evidence="8">ZL_2023a</strain>
    </source>
</reference>
<evidence type="ECO:0000256" key="2">
    <source>
        <dbReference type="ARBA" id="ARBA00009418"/>
    </source>
</evidence>
<protein>
    <recommendedName>
        <fullName evidence="6">rRNA biogenesis protein RRP36</fullName>
    </recommendedName>
</protein>
<feature type="region of interest" description="Disordered" evidence="7">
    <location>
        <begin position="27"/>
        <end position="46"/>
    </location>
</feature>
<sequence length="223" mass="26852">MEELLQFQEDIGTKAFKRKVLLGRAVESPSSYSSGVRGGPEEPKHKKFKRLNKNRPREVPMMHRAAPCLTFLDPSQKIKRKAIRDPRFDDLSGYFNLDAWKNNYKFLRETRRKEKEILIEEMKKEGDPNKRRKLKSIIQRMQNQEIEQSKRDKEKEILKEEKEQQKGLLREGKKPKFMTSKERKLLLKAAQFEQLKKENKVDKYLQRREKRKRVKELKNKRNI</sequence>
<dbReference type="Pfam" id="PF06102">
    <property type="entry name" value="RRP36"/>
    <property type="match status" value="1"/>
</dbReference>
<keyword evidence="5 6" id="KW-0539">Nucleus</keyword>
<comment type="similarity">
    <text evidence="2 6">Belongs to the RRP36 family.</text>
</comment>
<dbReference type="GO" id="GO:0000462">
    <property type="term" value="P:maturation of SSU-rRNA from tricistronic rRNA transcript (SSU-rRNA, 5.8S rRNA, LSU-rRNA)"/>
    <property type="evidence" value="ECO:0007669"/>
    <property type="project" value="TreeGrafter"/>
</dbReference>
<comment type="caution">
    <text evidence="8">The sequence shown here is derived from an EMBL/GenBank/DDBJ whole genome shotgun (WGS) entry which is preliminary data.</text>
</comment>
<accession>A0AAW0X3W0</accession>
<keyword evidence="9" id="KW-1185">Reference proteome</keyword>
<name>A0AAW0X3W0_CHEQU</name>
<keyword evidence="4 6" id="KW-0698">rRNA processing</keyword>
<keyword evidence="6" id="KW-0687">Ribonucleoprotein</keyword>
<evidence type="ECO:0000256" key="1">
    <source>
        <dbReference type="ARBA" id="ARBA00004604"/>
    </source>
</evidence>
<keyword evidence="3 6" id="KW-0690">Ribosome biogenesis</keyword>
<feature type="region of interest" description="Disordered" evidence="7">
    <location>
        <begin position="140"/>
        <end position="180"/>
    </location>
</feature>
<dbReference type="PANTHER" id="PTHR21738">
    <property type="entry name" value="RIBOSOMAL RNA PROCESSING PROTEIN 36 HOMOLOG"/>
    <property type="match status" value="1"/>
</dbReference>
<evidence type="ECO:0000256" key="3">
    <source>
        <dbReference type="ARBA" id="ARBA00022517"/>
    </source>
</evidence>
<dbReference type="PANTHER" id="PTHR21738:SF0">
    <property type="entry name" value="RIBOSOMAL RNA PROCESSING PROTEIN 36 HOMOLOG"/>
    <property type="match status" value="1"/>
</dbReference>